<feature type="transmembrane region" description="Helical" evidence="10">
    <location>
        <begin position="141"/>
        <end position="167"/>
    </location>
</feature>
<feature type="transmembrane region" description="Helical" evidence="10">
    <location>
        <begin position="113"/>
        <end position="134"/>
    </location>
</feature>
<dbReference type="EMBL" id="SOEC01000027">
    <property type="protein sequence ID" value="TDX22836.1"/>
    <property type="molecule type" value="Genomic_DNA"/>
</dbReference>
<dbReference type="InterPro" id="IPR018461">
    <property type="entry name" value="Na/H_Antiport_NhaC-like_C"/>
</dbReference>
<evidence type="ECO:0000256" key="7">
    <source>
        <dbReference type="ARBA" id="ARBA00023136"/>
    </source>
</evidence>
<evidence type="ECO:0000256" key="3">
    <source>
        <dbReference type="ARBA" id="ARBA00022449"/>
    </source>
</evidence>
<dbReference type="InterPro" id="IPR004770">
    <property type="entry name" value="Na/H_antiport_NhaC"/>
</dbReference>
<evidence type="ECO:0000256" key="5">
    <source>
        <dbReference type="ARBA" id="ARBA00022692"/>
    </source>
</evidence>
<evidence type="ECO:0000256" key="1">
    <source>
        <dbReference type="ARBA" id="ARBA00004651"/>
    </source>
</evidence>
<dbReference type="InterPro" id="IPR052180">
    <property type="entry name" value="NhaC_Na-H+_Antiporter"/>
</dbReference>
<keyword evidence="3" id="KW-0050">Antiport</keyword>
<evidence type="ECO:0000256" key="9">
    <source>
        <dbReference type="SAM" id="MobiDB-lite"/>
    </source>
</evidence>
<sequence>MRNNPKAVALPSLGMALLPIVLTIGLLAIQLFYYDDFTPHIPLALGAAIAAIFGWSRGYRWKEMEAGGFKLLHVAMPAVATLIVVGMLIGVLIASGTVPTLIYYGLELLSPQWFLAATMLMCSVVSLVVGSSWTTVGTVGLALMGIGVALEIPMYWTAGAIVSGAFFGDKMSPLSDTTNLSPAVTETNIFDHIKNMLPTTVPAMLIALAIYAWAGGADQSSVGTLSRIINIRDGLDSAFQLGFWQLLPLLLILSLAFLKVAPIPALFTATCLGGIIAMLTQGVSFHDVLTYAHSGFTIETGVGPLDSLLNRGGVTSMTWVVTLIIFALVFGGILEKTRCLEKVVTTITERARSFRALQTSAVLTPIFVNGIAGDVYLSIALPGRMYVSAYDRMGYSRLNLSRAIEEGGTLVSPLIPWNVGGAFVITTLGLTISDGDLSALLYIPLAFACWLSPLLSILYAQFGLFSYKADPEKRPNSDQPARLTSQVDDEGPIPPRDENIALENSGTS</sequence>
<feature type="region of interest" description="Disordered" evidence="9">
    <location>
        <begin position="470"/>
        <end position="508"/>
    </location>
</feature>
<dbReference type="RefSeq" id="WP_134020901.1">
    <property type="nucleotide sequence ID" value="NZ_SOEC01000027.1"/>
</dbReference>
<dbReference type="OrthoDB" id="9762978at2"/>
<feature type="transmembrane region" description="Helical" evidence="10">
    <location>
        <begin position="71"/>
        <end position="93"/>
    </location>
</feature>
<protein>
    <submittedName>
        <fullName evidence="12">Transporter (NhaC family)</fullName>
    </submittedName>
</protein>
<feature type="compositionally biased region" description="Polar residues" evidence="9">
    <location>
        <begin position="477"/>
        <end position="486"/>
    </location>
</feature>
<comment type="subcellular location">
    <subcellularLocation>
        <location evidence="1">Cell membrane</location>
        <topology evidence="1">Multi-pass membrane protein</topology>
    </subcellularLocation>
</comment>
<dbReference type="GO" id="GO:0015297">
    <property type="term" value="F:antiporter activity"/>
    <property type="evidence" value="ECO:0007669"/>
    <property type="project" value="UniProtKB-KW"/>
</dbReference>
<organism evidence="12 13">
    <name type="scientific">Modicisalibacter xianhensis</name>
    <dbReference type="NCBI Taxonomy" id="442341"/>
    <lineage>
        <taxon>Bacteria</taxon>
        <taxon>Pseudomonadati</taxon>
        <taxon>Pseudomonadota</taxon>
        <taxon>Gammaproteobacteria</taxon>
        <taxon>Oceanospirillales</taxon>
        <taxon>Halomonadaceae</taxon>
        <taxon>Modicisalibacter</taxon>
    </lineage>
</organism>
<feature type="transmembrane region" description="Helical" evidence="10">
    <location>
        <begin position="439"/>
        <end position="465"/>
    </location>
</feature>
<evidence type="ECO:0000313" key="12">
    <source>
        <dbReference type="EMBL" id="TDX22836.1"/>
    </source>
</evidence>
<gene>
    <name evidence="12" type="ORF">DFO67_1273</name>
</gene>
<comment type="similarity">
    <text evidence="8">Belongs to the NhaC Na(+)/H(+) (TC 2.A.35) antiporter family.</text>
</comment>
<feature type="transmembrane region" description="Helical" evidence="10">
    <location>
        <begin position="40"/>
        <end position="59"/>
    </location>
</feature>
<dbReference type="AlphaFoldDB" id="A0A4R8FB38"/>
<keyword evidence="2" id="KW-0813">Transport</keyword>
<evidence type="ECO:0000256" key="6">
    <source>
        <dbReference type="ARBA" id="ARBA00022989"/>
    </source>
</evidence>
<dbReference type="Proteomes" id="UP000294489">
    <property type="component" value="Unassembled WGS sequence"/>
</dbReference>
<proteinExistence type="inferred from homology"/>
<dbReference type="PANTHER" id="PTHR33451:SF3">
    <property type="entry name" value="MALATE-2H(+)_NA(+)-LACTATE ANTIPORTER"/>
    <property type="match status" value="1"/>
</dbReference>
<name>A0A4R8FB38_9GAMM</name>
<evidence type="ECO:0000256" key="10">
    <source>
        <dbReference type="SAM" id="Phobius"/>
    </source>
</evidence>
<evidence type="ECO:0000256" key="8">
    <source>
        <dbReference type="ARBA" id="ARBA00038435"/>
    </source>
</evidence>
<keyword evidence="7 10" id="KW-0472">Membrane</keyword>
<dbReference type="PANTHER" id="PTHR33451">
    <property type="entry name" value="MALATE-2H(+)/NA(+)-LACTATE ANTIPORTER"/>
    <property type="match status" value="1"/>
</dbReference>
<dbReference type="Pfam" id="PF03553">
    <property type="entry name" value="Na_H_antiporter"/>
    <property type="match status" value="1"/>
</dbReference>
<evidence type="ECO:0000313" key="13">
    <source>
        <dbReference type="Proteomes" id="UP000294489"/>
    </source>
</evidence>
<accession>A0A4R8FB38</accession>
<evidence type="ECO:0000259" key="11">
    <source>
        <dbReference type="Pfam" id="PF03553"/>
    </source>
</evidence>
<dbReference type="NCBIfam" id="TIGR00931">
    <property type="entry name" value="antiport_nhaC"/>
    <property type="match status" value="1"/>
</dbReference>
<evidence type="ECO:0000256" key="4">
    <source>
        <dbReference type="ARBA" id="ARBA00022475"/>
    </source>
</evidence>
<feature type="transmembrane region" description="Helical" evidence="10">
    <location>
        <begin position="241"/>
        <end position="258"/>
    </location>
</feature>
<evidence type="ECO:0000256" key="2">
    <source>
        <dbReference type="ARBA" id="ARBA00022448"/>
    </source>
</evidence>
<feature type="transmembrane region" description="Helical" evidence="10">
    <location>
        <begin position="12"/>
        <end position="34"/>
    </location>
</feature>
<feature type="transmembrane region" description="Helical" evidence="10">
    <location>
        <begin position="265"/>
        <end position="285"/>
    </location>
</feature>
<keyword evidence="4" id="KW-1003">Cell membrane</keyword>
<feature type="domain" description="Na+/H+ antiporter NhaC-like C-terminal" evidence="11">
    <location>
        <begin position="164"/>
        <end position="463"/>
    </location>
</feature>
<keyword evidence="6 10" id="KW-1133">Transmembrane helix</keyword>
<keyword evidence="5 10" id="KW-0812">Transmembrane</keyword>
<feature type="transmembrane region" description="Helical" evidence="10">
    <location>
        <begin position="316"/>
        <end position="334"/>
    </location>
</feature>
<dbReference type="GO" id="GO:0005886">
    <property type="term" value="C:plasma membrane"/>
    <property type="evidence" value="ECO:0007669"/>
    <property type="project" value="UniProtKB-SubCell"/>
</dbReference>
<feature type="transmembrane region" description="Helical" evidence="10">
    <location>
        <begin position="414"/>
        <end position="433"/>
    </location>
</feature>
<comment type="caution">
    <text evidence="12">The sequence shown here is derived from an EMBL/GenBank/DDBJ whole genome shotgun (WGS) entry which is preliminary data.</text>
</comment>
<reference evidence="12 13" key="1">
    <citation type="submission" date="2019-03" db="EMBL/GenBank/DDBJ databases">
        <title>Freshwater and sediment microbial communities from various areas in North America, analyzing microbe dynamics in response to fracking.</title>
        <authorList>
            <person name="Lamendella R."/>
        </authorList>
    </citation>
    <scope>NUCLEOTIDE SEQUENCE [LARGE SCALE GENOMIC DNA]</scope>
    <source>
        <strain evidence="12 13">6_TX</strain>
    </source>
</reference>